<dbReference type="InterPro" id="IPR000864">
    <property type="entry name" value="Prot_inh_pot1"/>
</dbReference>
<dbReference type="InterPro" id="IPR036354">
    <property type="entry name" value="Prot_inh_pot1_sf"/>
</dbReference>
<keyword evidence="3" id="KW-0722">Serine protease inhibitor</keyword>
<evidence type="ECO:0000256" key="2">
    <source>
        <dbReference type="ARBA" id="ARBA00022690"/>
    </source>
</evidence>
<dbReference type="EMBL" id="JAMYWD010000007">
    <property type="protein sequence ID" value="KAJ4965739.1"/>
    <property type="molecule type" value="Genomic_DNA"/>
</dbReference>
<organism evidence="5 6">
    <name type="scientific">Protea cynaroides</name>
    <dbReference type="NCBI Taxonomy" id="273540"/>
    <lineage>
        <taxon>Eukaryota</taxon>
        <taxon>Viridiplantae</taxon>
        <taxon>Streptophyta</taxon>
        <taxon>Embryophyta</taxon>
        <taxon>Tracheophyta</taxon>
        <taxon>Spermatophyta</taxon>
        <taxon>Magnoliopsida</taxon>
        <taxon>Proteales</taxon>
        <taxon>Proteaceae</taxon>
        <taxon>Protea</taxon>
    </lineage>
</organism>
<keyword evidence="6" id="KW-1185">Reference proteome</keyword>
<dbReference type="OrthoDB" id="10013825at2759"/>
<comment type="caution">
    <text evidence="5">The sequence shown here is derived from an EMBL/GenBank/DDBJ whole genome shotgun (WGS) entry which is preliminary data.</text>
</comment>
<gene>
    <name evidence="5" type="ORF">NE237_017588</name>
</gene>
<feature type="region of interest" description="Disordered" evidence="4">
    <location>
        <begin position="84"/>
        <end position="112"/>
    </location>
</feature>
<evidence type="ECO:0000256" key="4">
    <source>
        <dbReference type="SAM" id="MobiDB-lite"/>
    </source>
</evidence>
<feature type="compositionally biased region" description="Acidic residues" evidence="4">
    <location>
        <begin position="97"/>
        <end position="112"/>
    </location>
</feature>
<dbReference type="Proteomes" id="UP001141806">
    <property type="component" value="Unassembled WGS sequence"/>
</dbReference>
<dbReference type="GO" id="GO:0009611">
    <property type="term" value="P:response to wounding"/>
    <property type="evidence" value="ECO:0007669"/>
    <property type="project" value="InterPro"/>
</dbReference>
<dbReference type="GO" id="GO:0004867">
    <property type="term" value="F:serine-type endopeptidase inhibitor activity"/>
    <property type="evidence" value="ECO:0007669"/>
    <property type="project" value="UniProtKB-KW"/>
</dbReference>
<dbReference type="Pfam" id="PF00280">
    <property type="entry name" value="potato_inhibit"/>
    <property type="match status" value="1"/>
</dbReference>
<protein>
    <submittedName>
        <fullName evidence="5">Uncharacterized protein</fullName>
    </submittedName>
</protein>
<evidence type="ECO:0000256" key="3">
    <source>
        <dbReference type="ARBA" id="ARBA00022900"/>
    </source>
</evidence>
<evidence type="ECO:0000313" key="6">
    <source>
        <dbReference type="Proteomes" id="UP001141806"/>
    </source>
</evidence>
<reference evidence="5" key="1">
    <citation type="journal article" date="2023" name="Plant J.">
        <title>The genome of the king protea, Protea cynaroides.</title>
        <authorList>
            <person name="Chang J."/>
            <person name="Duong T.A."/>
            <person name="Schoeman C."/>
            <person name="Ma X."/>
            <person name="Roodt D."/>
            <person name="Barker N."/>
            <person name="Li Z."/>
            <person name="Van de Peer Y."/>
            <person name="Mizrachi E."/>
        </authorList>
    </citation>
    <scope>NUCLEOTIDE SEQUENCE</scope>
    <source>
        <tissue evidence="5">Young leaves</tissue>
    </source>
</reference>
<dbReference type="SUPFAM" id="SSF54654">
    <property type="entry name" value="CI-2 family of serine protease inhibitors"/>
    <property type="match status" value="1"/>
</dbReference>
<sequence length="112" mass="12442">MDLSTYPPCEGCACEEPGCADHFSPGTKVQWPELVGVKAKVAMAVIRKENPLVTPYLVGTEYSLVSVVCCNRVVLKPFVSITPPPEEQESLNNKKDEDEEDNWELLEGELPY</sequence>
<evidence type="ECO:0000313" key="5">
    <source>
        <dbReference type="EMBL" id="KAJ4965739.1"/>
    </source>
</evidence>
<comment type="similarity">
    <text evidence="1">Belongs to the protease inhibitor I13 (potato type I serine protease inhibitor) family.</text>
</comment>
<evidence type="ECO:0000256" key="1">
    <source>
        <dbReference type="ARBA" id="ARBA00008210"/>
    </source>
</evidence>
<dbReference type="Gene3D" id="3.30.10.10">
    <property type="entry name" value="Trypsin Inhibitor V, subunit A"/>
    <property type="match status" value="1"/>
</dbReference>
<dbReference type="PROSITE" id="PS00285">
    <property type="entry name" value="POTATO_INHIBITOR"/>
    <property type="match status" value="1"/>
</dbReference>
<keyword evidence="2" id="KW-0646">Protease inhibitor</keyword>
<accession>A0A9Q0K8A6</accession>
<dbReference type="AlphaFoldDB" id="A0A9Q0K8A6"/>
<proteinExistence type="inferred from homology"/>
<name>A0A9Q0K8A6_9MAGN</name>